<comment type="caution">
    <text evidence="1">The sequence shown here is derived from an EMBL/GenBank/DDBJ whole genome shotgun (WGS) entry which is preliminary data.</text>
</comment>
<proteinExistence type="predicted"/>
<protein>
    <submittedName>
        <fullName evidence="1">Uncharacterized protein</fullName>
    </submittedName>
</protein>
<dbReference type="EMBL" id="JABFJV010000417">
    <property type="protein sequence ID" value="NOK39114.1"/>
    <property type="molecule type" value="Genomic_DNA"/>
</dbReference>
<keyword evidence="2" id="KW-1185">Reference proteome</keyword>
<reference evidence="1 2" key="1">
    <citation type="submission" date="2020-05" db="EMBL/GenBank/DDBJ databases">
        <authorList>
            <person name="Whitworth D."/>
        </authorList>
    </citation>
    <scope>NUCLEOTIDE SEQUENCE [LARGE SCALE GENOMIC DNA]</scope>
    <source>
        <strain evidence="1 2">AB043B</strain>
    </source>
</reference>
<accession>A0A7Y4NVY0</accession>
<evidence type="ECO:0000313" key="2">
    <source>
        <dbReference type="Proteomes" id="UP000563426"/>
    </source>
</evidence>
<dbReference type="Proteomes" id="UP000563426">
    <property type="component" value="Unassembled WGS sequence"/>
</dbReference>
<sequence length="44" mass="4971">NAYRETDPKRLGFVYEGVMGMRVPGDGYVYAVDTSRGLLIFNEL</sequence>
<dbReference type="AlphaFoldDB" id="A0A7Y4NVY0"/>
<name>A0A7Y4NVY0_9BACT</name>
<organism evidence="1 2">
    <name type="scientific">Corallococcus exercitus</name>
    <dbReference type="NCBI Taxonomy" id="2316736"/>
    <lineage>
        <taxon>Bacteria</taxon>
        <taxon>Pseudomonadati</taxon>
        <taxon>Myxococcota</taxon>
        <taxon>Myxococcia</taxon>
        <taxon>Myxococcales</taxon>
        <taxon>Cystobacterineae</taxon>
        <taxon>Myxococcaceae</taxon>
        <taxon>Corallococcus</taxon>
    </lineage>
</organism>
<gene>
    <name evidence="1" type="ORF">HMI49_38645</name>
</gene>
<feature type="non-terminal residue" evidence="1">
    <location>
        <position position="1"/>
    </location>
</feature>
<evidence type="ECO:0000313" key="1">
    <source>
        <dbReference type="EMBL" id="NOK39114.1"/>
    </source>
</evidence>